<gene>
    <name evidence="1" type="ORF">ACIB24_08130</name>
</gene>
<evidence type="ECO:0000313" key="1">
    <source>
        <dbReference type="EMBL" id="MFI7587028.1"/>
    </source>
</evidence>
<dbReference type="Proteomes" id="UP001612915">
    <property type="component" value="Unassembled WGS sequence"/>
</dbReference>
<evidence type="ECO:0000313" key="2">
    <source>
        <dbReference type="Proteomes" id="UP001612915"/>
    </source>
</evidence>
<proteinExistence type="predicted"/>
<name>A0ABW8ALR2_9ACTN</name>
<protein>
    <recommendedName>
        <fullName evidence="3">Transcriptional regulator, AbiEi antitoxin, Type IV TA system</fullName>
    </recommendedName>
</protein>
<keyword evidence="2" id="KW-1185">Reference proteome</keyword>
<organism evidence="1 2">
    <name type="scientific">Spongisporangium articulatum</name>
    <dbReference type="NCBI Taxonomy" id="3362603"/>
    <lineage>
        <taxon>Bacteria</taxon>
        <taxon>Bacillati</taxon>
        <taxon>Actinomycetota</taxon>
        <taxon>Actinomycetes</taxon>
        <taxon>Kineosporiales</taxon>
        <taxon>Kineosporiaceae</taxon>
        <taxon>Spongisporangium</taxon>
    </lineage>
</organism>
<evidence type="ECO:0008006" key="3">
    <source>
        <dbReference type="Google" id="ProtNLM"/>
    </source>
</evidence>
<sequence length="319" mass="34697">MARRGFDADRLHGAVVDAERVVTHAALRELGLSPSGITRRISPTGPWQRLLPGVVLAHRGTPTRRELILGALAYAGEGAVVTGPDAIRAAGGRLTLPSTIHLLTPVERQRSLFGFARIERSRRLPPAVLRRGVPLAPPARATIDSSRFAEKLDDVRGLIAAVVQERLCGIVELGEELRAAPRQRTAGGRSVVAEVSDGVRSVAEAKAREALAAHGVTPPWWNATLLRPDGSAFLTPDAFWVESCAALEIDSRAWHLRPADWHRTRRRQRTLTVRGIPVISFAPVEVIETPDEFAAETAAFLRTVGRRSLPTGWTVRRAA</sequence>
<dbReference type="EMBL" id="JBITLV010000002">
    <property type="protein sequence ID" value="MFI7587028.1"/>
    <property type="molecule type" value="Genomic_DNA"/>
</dbReference>
<dbReference type="RefSeq" id="WP_398277871.1">
    <property type="nucleotide sequence ID" value="NZ_JBITLV010000002.1"/>
</dbReference>
<accession>A0ABW8ALR2</accession>
<reference evidence="1 2" key="1">
    <citation type="submission" date="2024-10" db="EMBL/GenBank/DDBJ databases">
        <title>The Natural Products Discovery Center: Release of the First 8490 Sequenced Strains for Exploring Actinobacteria Biosynthetic Diversity.</title>
        <authorList>
            <person name="Kalkreuter E."/>
            <person name="Kautsar S.A."/>
            <person name="Yang D."/>
            <person name="Bader C.D."/>
            <person name="Teijaro C.N."/>
            <person name="Fluegel L."/>
            <person name="Davis C.M."/>
            <person name="Simpson J.R."/>
            <person name="Lauterbach L."/>
            <person name="Steele A.D."/>
            <person name="Gui C."/>
            <person name="Meng S."/>
            <person name="Li G."/>
            <person name="Viehrig K."/>
            <person name="Ye F."/>
            <person name="Su P."/>
            <person name="Kiefer A.F."/>
            <person name="Nichols A."/>
            <person name="Cepeda A.J."/>
            <person name="Yan W."/>
            <person name="Fan B."/>
            <person name="Jiang Y."/>
            <person name="Adhikari A."/>
            <person name="Zheng C.-J."/>
            <person name="Schuster L."/>
            <person name="Cowan T.M."/>
            <person name="Smanski M.J."/>
            <person name="Chevrette M.G."/>
            <person name="De Carvalho L.P.S."/>
            <person name="Shen B."/>
        </authorList>
    </citation>
    <scope>NUCLEOTIDE SEQUENCE [LARGE SCALE GENOMIC DNA]</scope>
    <source>
        <strain evidence="1 2">NPDC049639</strain>
    </source>
</reference>
<comment type="caution">
    <text evidence="1">The sequence shown here is derived from an EMBL/GenBank/DDBJ whole genome shotgun (WGS) entry which is preliminary data.</text>
</comment>